<evidence type="ECO:0000256" key="14">
    <source>
        <dbReference type="ARBA" id="ARBA00023004"/>
    </source>
</evidence>
<dbReference type="InterPro" id="IPR000701">
    <property type="entry name" value="SuccDH_FuR_B_TM-su"/>
</dbReference>
<name>A0ABW3FHF2_9HYPH</name>
<dbReference type="Pfam" id="PF01127">
    <property type="entry name" value="Sdh_cyt"/>
    <property type="match status" value="1"/>
</dbReference>
<evidence type="ECO:0000256" key="11">
    <source>
        <dbReference type="ARBA" id="ARBA00022723"/>
    </source>
</evidence>
<feature type="transmembrane region" description="Helical" evidence="16">
    <location>
        <begin position="63"/>
        <end position="80"/>
    </location>
</feature>
<reference evidence="18" key="1">
    <citation type="journal article" date="2019" name="Int. J. Syst. Evol. Microbiol.">
        <title>The Global Catalogue of Microorganisms (GCM) 10K type strain sequencing project: providing services to taxonomists for standard genome sequencing and annotation.</title>
        <authorList>
            <consortium name="The Broad Institute Genomics Platform"/>
            <consortium name="The Broad Institute Genome Sequencing Center for Infectious Disease"/>
            <person name="Wu L."/>
            <person name="Ma J."/>
        </authorList>
    </citation>
    <scope>NUCLEOTIDE SEQUENCE [LARGE SCALE GENOMIC DNA]</scope>
    <source>
        <strain evidence="18">CCUG 60023</strain>
    </source>
</reference>
<comment type="function">
    <text evidence="2">Membrane-anchoring subunit of succinate dehydrogenase (SDH).</text>
</comment>
<evidence type="ECO:0000256" key="13">
    <source>
        <dbReference type="ARBA" id="ARBA00022989"/>
    </source>
</evidence>
<comment type="pathway">
    <text evidence="4">Carbohydrate metabolism; tricarboxylic acid cycle.</text>
</comment>
<dbReference type="Proteomes" id="UP001597101">
    <property type="component" value="Unassembled WGS sequence"/>
</dbReference>
<keyword evidence="8" id="KW-0816">Tricarboxylic acid cycle</keyword>
<organism evidence="17 18">
    <name type="scientific">Pseudahrensia aquimaris</name>
    <dbReference type="NCBI Taxonomy" id="744461"/>
    <lineage>
        <taxon>Bacteria</taxon>
        <taxon>Pseudomonadati</taxon>
        <taxon>Pseudomonadota</taxon>
        <taxon>Alphaproteobacteria</taxon>
        <taxon>Hyphomicrobiales</taxon>
        <taxon>Ahrensiaceae</taxon>
        <taxon>Pseudahrensia</taxon>
    </lineage>
</organism>
<keyword evidence="12" id="KW-0249">Electron transport</keyword>
<evidence type="ECO:0000256" key="4">
    <source>
        <dbReference type="ARBA" id="ARBA00005163"/>
    </source>
</evidence>
<evidence type="ECO:0000256" key="1">
    <source>
        <dbReference type="ARBA" id="ARBA00001971"/>
    </source>
</evidence>
<dbReference type="EMBL" id="JBHTJV010000009">
    <property type="protein sequence ID" value="MFD0916680.1"/>
    <property type="molecule type" value="Genomic_DNA"/>
</dbReference>
<keyword evidence="13 16" id="KW-1133">Transmembrane helix</keyword>
<evidence type="ECO:0000313" key="17">
    <source>
        <dbReference type="EMBL" id="MFD0916680.1"/>
    </source>
</evidence>
<keyword evidence="7" id="KW-0813">Transport</keyword>
<keyword evidence="14" id="KW-0408">Iron</keyword>
<evidence type="ECO:0000256" key="5">
    <source>
        <dbReference type="ARBA" id="ARBA00011558"/>
    </source>
</evidence>
<evidence type="ECO:0000256" key="9">
    <source>
        <dbReference type="ARBA" id="ARBA00022617"/>
    </source>
</evidence>
<dbReference type="RefSeq" id="WP_377212942.1">
    <property type="nucleotide sequence ID" value="NZ_JBHTJV010000009.1"/>
</dbReference>
<dbReference type="InterPro" id="IPR014312">
    <property type="entry name" value="Succ_DH_anchor"/>
</dbReference>
<evidence type="ECO:0000256" key="7">
    <source>
        <dbReference type="ARBA" id="ARBA00022448"/>
    </source>
</evidence>
<evidence type="ECO:0000256" key="15">
    <source>
        <dbReference type="ARBA" id="ARBA00023136"/>
    </source>
</evidence>
<dbReference type="SUPFAM" id="SSF81343">
    <property type="entry name" value="Fumarate reductase respiratory complex transmembrane subunits"/>
    <property type="match status" value="1"/>
</dbReference>
<gene>
    <name evidence="17" type="primary">sdhD</name>
    <name evidence="17" type="ORF">ACFQ14_09700</name>
</gene>
<accession>A0ABW3FHF2</accession>
<comment type="caution">
    <text evidence="17">The sequence shown here is derived from an EMBL/GenBank/DDBJ whole genome shotgun (WGS) entry which is preliminary data.</text>
</comment>
<dbReference type="CDD" id="cd03495">
    <property type="entry name" value="SQR_TypeC_SdhD_like"/>
    <property type="match status" value="1"/>
</dbReference>
<evidence type="ECO:0000256" key="8">
    <source>
        <dbReference type="ARBA" id="ARBA00022532"/>
    </source>
</evidence>
<feature type="transmembrane region" description="Helical" evidence="16">
    <location>
        <begin position="100"/>
        <end position="120"/>
    </location>
</feature>
<evidence type="ECO:0000256" key="10">
    <source>
        <dbReference type="ARBA" id="ARBA00022692"/>
    </source>
</evidence>
<protein>
    <recommendedName>
        <fullName evidence="6">Succinate dehydrogenase hydrophobic membrane anchor subunit</fullName>
    </recommendedName>
</protein>
<keyword evidence="9" id="KW-0349">Heme</keyword>
<evidence type="ECO:0000256" key="12">
    <source>
        <dbReference type="ARBA" id="ARBA00022982"/>
    </source>
</evidence>
<keyword evidence="15 16" id="KW-0472">Membrane</keyword>
<dbReference type="NCBIfam" id="TIGR02968">
    <property type="entry name" value="succ_dehyd_anc"/>
    <property type="match status" value="1"/>
</dbReference>
<dbReference type="InterPro" id="IPR034804">
    <property type="entry name" value="SQR/QFR_C/D"/>
</dbReference>
<keyword evidence="10 16" id="KW-0812">Transmembrane</keyword>
<comment type="subcellular location">
    <subcellularLocation>
        <location evidence="3">Membrane</location>
        <topology evidence="3">Multi-pass membrane protein</topology>
    </subcellularLocation>
</comment>
<evidence type="ECO:0000256" key="3">
    <source>
        <dbReference type="ARBA" id="ARBA00004141"/>
    </source>
</evidence>
<dbReference type="Gene3D" id="1.20.1300.10">
    <property type="entry name" value="Fumarate reductase/succinate dehydrogenase, transmembrane subunit"/>
    <property type="match status" value="1"/>
</dbReference>
<comment type="subunit">
    <text evidence="5">Part of an enzyme complex containing four subunits: a flavoprotein, an iron-sulfur protein, plus two membrane-anchoring proteins, SdhC and SdhD.</text>
</comment>
<keyword evidence="18" id="KW-1185">Reference proteome</keyword>
<evidence type="ECO:0000256" key="2">
    <source>
        <dbReference type="ARBA" id="ARBA00004050"/>
    </source>
</evidence>
<keyword evidence="11" id="KW-0479">Metal-binding</keyword>
<evidence type="ECO:0000256" key="16">
    <source>
        <dbReference type="SAM" id="Phobius"/>
    </source>
</evidence>
<evidence type="ECO:0000256" key="6">
    <source>
        <dbReference type="ARBA" id="ARBA00019425"/>
    </source>
</evidence>
<proteinExistence type="predicted"/>
<evidence type="ECO:0000313" key="18">
    <source>
        <dbReference type="Proteomes" id="UP001597101"/>
    </source>
</evidence>
<sequence length="126" mass="13820">MNDLRTPLSRVRGLGSAKDGTEHFWRQRLTAIANIPLMLYFIWVMVQLIGATHEEVVACFQKPSVTIIFLMVFGSAFYHMKLGMQVVIEDYVQGGAGKIALIANTFFCIGMAAACGFAILKLGFGG</sequence>
<comment type="cofactor">
    <cofactor evidence="1">
        <name>heme</name>
        <dbReference type="ChEBI" id="CHEBI:30413"/>
    </cofactor>
</comment>
<feature type="transmembrane region" description="Helical" evidence="16">
    <location>
        <begin position="31"/>
        <end position="51"/>
    </location>
</feature>